<dbReference type="InterPro" id="IPR009384">
    <property type="entry name" value="SwrD-like"/>
</dbReference>
<organism evidence="1 2">
    <name type="scientific">Proteiniclasticum sediminis</name>
    <dbReference type="NCBI Taxonomy" id="2804028"/>
    <lineage>
        <taxon>Bacteria</taxon>
        <taxon>Bacillati</taxon>
        <taxon>Bacillota</taxon>
        <taxon>Clostridia</taxon>
        <taxon>Eubacteriales</taxon>
        <taxon>Clostridiaceae</taxon>
        <taxon>Proteiniclasticum</taxon>
    </lineage>
</organism>
<gene>
    <name evidence="1" type="ORF">KCG48_06325</name>
</gene>
<comment type="caution">
    <text evidence="1">The sequence shown here is derived from an EMBL/GenBank/DDBJ whole genome shotgun (WGS) entry which is preliminary data.</text>
</comment>
<name>A0A941HQ12_9CLOT</name>
<dbReference type="Proteomes" id="UP000675379">
    <property type="component" value="Unassembled WGS sequence"/>
</dbReference>
<protein>
    <submittedName>
        <fullName evidence="1">Flagellar FlbD family protein</fullName>
    </submittedName>
</protein>
<sequence length="67" mass="7598">MIALNDLSGGEFYLNDDLIFKVEALADTVITMTDGKTLRVRQSPQEILERIVGFKQKIYTGNLEAHR</sequence>
<dbReference type="PANTHER" id="PTHR39185:SF1">
    <property type="entry name" value="SWARMING MOTILITY PROTEIN SWRD"/>
    <property type="match status" value="1"/>
</dbReference>
<reference evidence="1" key="1">
    <citation type="submission" date="2021-04" db="EMBL/GenBank/DDBJ databases">
        <title>Proteiniclasticum sedimins sp. nov., an obligate anaerobic bacterium isolated from anaerobic sludge.</title>
        <authorList>
            <person name="Liu J."/>
        </authorList>
    </citation>
    <scope>NUCLEOTIDE SEQUENCE</scope>
    <source>
        <strain evidence="1">BAD-10</strain>
    </source>
</reference>
<keyword evidence="2" id="KW-1185">Reference proteome</keyword>
<dbReference type="PANTHER" id="PTHR39185">
    <property type="entry name" value="SWARMING MOTILITY PROTEIN SWRD"/>
    <property type="match status" value="1"/>
</dbReference>
<dbReference type="AlphaFoldDB" id="A0A941HQ12"/>
<evidence type="ECO:0000313" key="2">
    <source>
        <dbReference type="Proteomes" id="UP000675379"/>
    </source>
</evidence>
<keyword evidence="1" id="KW-0966">Cell projection</keyword>
<evidence type="ECO:0000313" key="1">
    <source>
        <dbReference type="EMBL" id="MBR0575954.1"/>
    </source>
</evidence>
<accession>A0A941HQ12</accession>
<proteinExistence type="predicted"/>
<keyword evidence="1" id="KW-0969">Cilium</keyword>
<keyword evidence="1" id="KW-0282">Flagellum</keyword>
<dbReference type="Pfam" id="PF06289">
    <property type="entry name" value="FlbD"/>
    <property type="match status" value="1"/>
</dbReference>
<dbReference type="EMBL" id="JAGSCS010000006">
    <property type="protein sequence ID" value="MBR0575954.1"/>
    <property type="molecule type" value="Genomic_DNA"/>
</dbReference>
<dbReference type="RefSeq" id="WP_211800660.1">
    <property type="nucleotide sequence ID" value="NZ_JAGSCS010000006.1"/>
</dbReference>